<dbReference type="NCBIfam" id="TIGR01451">
    <property type="entry name" value="B_ant_repeat"/>
    <property type="match status" value="1"/>
</dbReference>
<dbReference type="Pfam" id="PF16640">
    <property type="entry name" value="Big_3_5"/>
    <property type="match status" value="1"/>
</dbReference>
<evidence type="ECO:0000256" key="1">
    <source>
        <dbReference type="SAM" id="SignalP"/>
    </source>
</evidence>
<evidence type="ECO:0000313" key="3">
    <source>
        <dbReference type="EMBL" id="TQF68860.1"/>
    </source>
</evidence>
<keyword evidence="1" id="KW-0732">Signal</keyword>
<dbReference type="InterPro" id="IPR047589">
    <property type="entry name" value="DUF11_rpt"/>
</dbReference>
<dbReference type="InterPro" id="IPR032109">
    <property type="entry name" value="Big_3_5"/>
</dbReference>
<reference evidence="3 4" key="1">
    <citation type="submission" date="2019-06" db="EMBL/GenBank/DDBJ databases">
        <title>Rhodococcus spaelei sp. nov., isolated from a cave.</title>
        <authorList>
            <person name="Lee S.D."/>
        </authorList>
    </citation>
    <scope>NUCLEOTIDE SEQUENCE [LARGE SCALE GENOMIC DNA]</scope>
    <source>
        <strain evidence="3 4">C9-5</strain>
    </source>
</reference>
<dbReference type="OrthoDB" id="4483551at2"/>
<dbReference type="RefSeq" id="WP_142100204.1">
    <property type="nucleotide sequence ID" value="NZ_VIGH01000005.1"/>
</dbReference>
<evidence type="ECO:0000259" key="2">
    <source>
        <dbReference type="Pfam" id="PF16640"/>
    </source>
</evidence>
<protein>
    <submittedName>
        <fullName evidence="3">Ig-like domain repeat protein</fullName>
    </submittedName>
</protein>
<dbReference type="Gene3D" id="2.60.40.740">
    <property type="match status" value="1"/>
</dbReference>
<organism evidence="3 4">
    <name type="scientific">Rhodococcus spelaei</name>
    <dbReference type="NCBI Taxonomy" id="2546320"/>
    <lineage>
        <taxon>Bacteria</taxon>
        <taxon>Bacillati</taxon>
        <taxon>Actinomycetota</taxon>
        <taxon>Actinomycetes</taxon>
        <taxon>Mycobacteriales</taxon>
        <taxon>Nocardiaceae</taxon>
        <taxon>Rhodococcus</taxon>
    </lineage>
</organism>
<gene>
    <name evidence="3" type="ORF">FK531_13805</name>
</gene>
<accession>A0A541B946</accession>
<dbReference type="GO" id="GO:0005975">
    <property type="term" value="P:carbohydrate metabolic process"/>
    <property type="evidence" value="ECO:0007669"/>
    <property type="project" value="UniProtKB-ARBA"/>
</dbReference>
<evidence type="ECO:0000313" key="4">
    <source>
        <dbReference type="Proteomes" id="UP000316256"/>
    </source>
</evidence>
<name>A0A541B946_9NOCA</name>
<dbReference type="InterPro" id="IPR013783">
    <property type="entry name" value="Ig-like_fold"/>
</dbReference>
<dbReference type="AlphaFoldDB" id="A0A541B946"/>
<dbReference type="EMBL" id="VIGH01000005">
    <property type="protein sequence ID" value="TQF68860.1"/>
    <property type="molecule type" value="Genomic_DNA"/>
</dbReference>
<sequence length="293" mass="28843">MSNTVIRRVAAAVSATAVVALGLGIGAAPASAAQTSATVTTAQIKATKTLQGSGTVFPGDVVTYKTEFSVTSAIDAYLNKITDVHPAGFTYVPGSAKVSAASTSSVTPAVDDANNKVSVSNSASAWMLSKTVNRTVSFEVSYKVPDNAPAGTFDSGLTFDVNTWGSTQKFDPIGVTVDVQAPDTATTTGLTVPGTATAGTAVDLTASVAPVPSGGTVQFKDGAAPIGDPVPVVDGKATLSHTFDANGSHAVTAVYSGAGRFLQSVSPSVSVSVSGAGNGGGGSGSLGSLFGSS</sequence>
<feature type="chain" id="PRO_5021765973" evidence="1">
    <location>
        <begin position="33"/>
        <end position="293"/>
    </location>
</feature>
<keyword evidence="4" id="KW-1185">Reference proteome</keyword>
<proteinExistence type="predicted"/>
<feature type="domain" description="Bacterial Ig-like" evidence="2">
    <location>
        <begin position="192"/>
        <end position="273"/>
    </location>
</feature>
<dbReference type="Gene3D" id="2.60.40.10">
    <property type="entry name" value="Immunoglobulins"/>
    <property type="match status" value="1"/>
</dbReference>
<comment type="caution">
    <text evidence="3">The sequence shown here is derived from an EMBL/GenBank/DDBJ whole genome shotgun (WGS) entry which is preliminary data.</text>
</comment>
<feature type="signal peptide" evidence="1">
    <location>
        <begin position="1"/>
        <end position="32"/>
    </location>
</feature>
<dbReference type="Proteomes" id="UP000316256">
    <property type="component" value="Unassembled WGS sequence"/>
</dbReference>